<feature type="compositionally biased region" description="Polar residues" evidence="1">
    <location>
        <begin position="283"/>
        <end position="301"/>
    </location>
</feature>
<feature type="compositionally biased region" description="Low complexity" evidence="1">
    <location>
        <begin position="189"/>
        <end position="201"/>
    </location>
</feature>
<evidence type="ECO:0000256" key="3">
    <source>
        <dbReference type="SAM" id="SignalP"/>
    </source>
</evidence>
<sequence>MLVIRVLWLQAALATAQLLDLNGTLGGGNGSSTPTVEDEVAPGADGPGDSLDGLAGDAGAGSGGILDPVLDAVIGPTKRLGNNEGPAATSVQAQNPPVTTIAEPASEPEPTVVEPATETPAPAPTLELAPAPVPEPTSELRPVPSTVIEQVPSVQTTKPPAEQQQQQPALAPIPVPETSTTPEPALVRASSAAAAPASSPADSTVIQIPSPSASPAQGTSFREIIAPVPVSTTARPSPPTEEQASPSGEPILMLITASGSTFMSVFVPPSPTGAVAAIDGANDLSSGPNNGDTDPFQTSPESDPDENGNNTNAGLGGGTASNTTRAGTDSRDTNDRAPSDIPLPTRIGIGIGVGAGSILTVVIITVVFWKRRMSRHGPPSDSERGMSPTPQDKAKMDVESEHDLAFDFGGFFRDRVRRNPSHGSQGSLGSVNTVHNSMQGQAYGGDVKVPDMGMSRAYVQVQQQPQAVLELDGGAMPLYRGVVGVGR</sequence>
<dbReference type="EMBL" id="MU853225">
    <property type="protein sequence ID" value="KAK4126369.1"/>
    <property type="molecule type" value="Genomic_DNA"/>
</dbReference>
<feature type="region of interest" description="Disordered" evidence="1">
    <location>
        <begin position="374"/>
        <end position="393"/>
    </location>
</feature>
<evidence type="ECO:0000313" key="5">
    <source>
        <dbReference type="Proteomes" id="UP001302602"/>
    </source>
</evidence>
<feature type="compositionally biased region" description="Polar residues" evidence="1">
    <location>
        <begin position="230"/>
        <end position="246"/>
    </location>
</feature>
<feature type="region of interest" description="Disordered" evidence="1">
    <location>
        <begin position="29"/>
        <end position="59"/>
    </location>
</feature>
<dbReference type="GeneID" id="87829253"/>
<feature type="compositionally biased region" description="Polar residues" evidence="1">
    <location>
        <begin position="202"/>
        <end position="220"/>
    </location>
</feature>
<name>A0AAN6Z6T8_9PEZI</name>
<feature type="region of interest" description="Disordered" evidence="1">
    <location>
        <begin position="277"/>
        <end position="345"/>
    </location>
</feature>
<dbReference type="RefSeq" id="XP_062650140.1">
    <property type="nucleotide sequence ID" value="XM_062792484.1"/>
</dbReference>
<feature type="compositionally biased region" description="Low complexity" evidence="1">
    <location>
        <begin position="102"/>
        <end position="130"/>
    </location>
</feature>
<feature type="chain" id="PRO_5042914932" evidence="3">
    <location>
        <begin position="17"/>
        <end position="487"/>
    </location>
</feature>
<proteinExistence type="predicted"/>
<feature type="compositionally biased region" description="Basic and acidic residues" evidence="1">
    <location>
        <begin position="328"/>
        <end position="338"/>
    </location>
</feature>
<feature type="compositionally biased region" description="Polar residues" evidence="1">
    <location>
        <begin position="89"/>
        <end position="98"/>
    </location>
</feature>
<accession>A0AAN6Z6T8</accession>
<gene>
    <name evidence="4" type="ORF">N657DRAFT_643157</name>
</gene>
<keyword evidence="3" id="KW-0732">Signal</keyword>
<protein>
    <submittedName>
        <fullName evidence="4">Uncharacterized protein</fullName>
    </submittedName>
</protein>
<evidence type="ECO:0000313" key="4">
    <source>
        <dbReference type="EMBL" id="KAK4126369.1"/>
    </source>
</evidence>
<reference evidence="4" key="2">
    <citation type="submission" date="2023-05" db="EMBL/GenBank/DDBJ databases">
        <authorList>
            <consortium name="Lawrence Berkeley National Laboratory"/>
            <person name="Steindorff A."/>
            <person name="Hensen N."/>
            <person name="Bonometti L."/>
            <person name="Westerberg I."/>
            <person name="Brannstrom I.O."/>
            <person name="Guillou S."/>
            <person name="Cros-Aarteil S."/>
            <person name="Calhoun S."/>
            <person name="Haridas S."/>
            <person name="Kuo A."/>
            <person name="Mondo S."/>
            <person name="Pangilinan J."/>
            <person name="Riley R."/>
            <person name="Labutti K."/>
            <person name="Andreopoulos B."/>
            <person name="Lipzen A."/>
            <person name="Chen C."/>
            <person name="Yanf M."/>
            <person name="Daum C."/>
            <person name="Ng V."/>
            <person name="Clum A."/>
            <person name="Ohm R."/>
            <person name="Martin F."/>
            <person name="Silar P."/>
            <person name="Natvig D."/>
            <person name="Lalanne C."/>
            <person name="Gautier V."/>
            <person name="Ament-Velasquez S.L."/>
            <person name="Kruys A."/>
            <person name="Hutchinson M.I."/>
            <person name="Powell A.J."/>
            <person name="Barry K."/>
            <person name="Miller A.N."/>
            <person name="Grigoriev I.V."/>
            <person name="Debuchy R."/>
            <person name="Gladieux P."/>
            <person name="Thoren M.H."/>
            <person name="Johannesson H."/>
        </authorList>
    </citation>
    <scope>NUCLEOTIDE SEQUENCE</scope>
    <source>
        <strain evidence="4">CBS 731.68</strain>
    </source>
</reference>
<evidence type="ECO:0000256" key="1">
    <source>
        <dbReference type="SAM" id="MobiDB-lite"/>
    </source>
</evidence>
<keyword evidence="2" id="KW-1133">Transmembrane helix</keyword>
<feature type="compositionally biased region" description="Low complexity" evidence="1">
    <location>
        <begin position="159"/>
        <end position="172"/>
    </location>
</feature>
<keyword evidence="2" id="KW-0472">Membrane</keyword>
<dbReference type="Proteomes" id="UP001302602">
    <property type="component" value="Unassembled WGS sequence"/>
</dbReference>
<keyword evidence="2" id="KW-0812">Transmembrane</keyword>
<organism evidence="4 5">
    <name type="scientific">Parathielavia appendiculata</name>
    <dbReference type="NCBI Taxonomy" id="2587402"/>
    <lineage>
        <taxon>Eukaryota</taxon>
        <taxon>Fungi</taxon>
        <taxon>Dikarya</taxon>
        <taxon>Ascomycota</taxon>
        <taxon>Pezizomycotina</taxon>
        <taxon>Sordariomycetes</taxon>
        <taxon>Sordariomycetidae</taxon>
        <taxon>Sordariales</taxon>
        <taxon>Chaetomiaceae</taxon>
        <taxon>Parathielavia</taxon>
    </lineage>
</organism>
<keyword evidence="5" id="KW-1185">Reference proteome</keyword>
<feature type="compositionally biased region" description="Low complexity" evidence="1">
    <location>
        <begin position="41"/>
        <end position="55"/>
    </location>
</feature>
<evidence type="ECO:0000256" key="2">
    <source>
        <dbReference type="SAM" id="Phobius"/>
    </source>
</evidence>
<reference evidence="4" key="1">
    <citation type="journal article" date="2023" name="Mol. Phylogenet. Evol.">
        <title>Genome-scale phylogeny and comparative genomics of the fungal order Sordariales.</title>
        <authorList>
            <person name="Hensen N."/>
            <person name="Bonometti L."/>
            <person name="Westerberg I."/>
            <person name="Brannstrom I.O."/>
            <person name="Guillou S."/>
            <person name="Cros-Aarteil S."/>
            <person name="Calhoun S."/>
            <person name="Haridas S."/>
            <person name="Kuo A."/>
            <person name="Mondo S."/>
            <person name="Pangilinan J."/>
            <person name="Riley R."/>
            <person name="LaButti K."/>
            <person name="Andreopoulos B."/>
            <person name="Lipzen A."/>
            <person name="Chen C."/>
            <person name="Yan M."/>
            <person name="Daum C."/>
            <person name="Ng V."/>
            <person name="Clum A."/>
            <person name="Steindorff A."/>
            <person name="Ohm R.A."/>
            <person name="Martin F."/>
            <person name="Silar P."/>
            <person name="Natvig D.O."/>
            <person name="Lalanne C."/>
            <person name="Gautier V."/>
            <person name="Ament-Velasquez S.L."/>
            <person name="Kruys A."/>
            <person name="Hutchinson M.I."/>
            <person name="Powell A.J."/>
            <person name="Barry K."/>
            <person name="Miller A.N."/>
            <person name="Grigoriev I.V."/>
            <person name="Debuchy R."/>
            <person name="Gladieux P."/>
            <person name="Hiltunen Thoren M."/>
            <person name="Johannesson H."/>
        </authorList>
    </citation>
    <scope>NUCLEOTIDE SEQUENCE</scope>
    <source>
        <strain evidence="4">CBS 731.68</strain>
    </source>
</reference>
<feature type="signal peptide" evidence="3">
    <location>
        <begin position="1"/>
        <end position="16"/>
    </location>
</feature>
<feature type="transmembrane region" description="Helical" evidence="2">
    <location>
        <begin position="347"/>
        <end position="369"/>
    </location>
</feature>
<feature type="region of interest" description="Disordered" evidence="1">
    <location>
        <begin position="77"/>
        <end position="249"/>
    </location>
</feature>
<dbReference type="AlphaFoldDB" id="A0AAN6Z6T8"/>
<comment type="caution">
    <text evidence="4">The sequence shown here is derived from an EMBL/GenBank/DDBJ whole genome shotgun (WGS) entry which is preliminary data.</text>
</comment>